<evidence type="ECO:0000313" key="2">
    <source>
        <dbReference type="EMBL" id="VFQ71739.1"/>
    </source>
</evidence>
<feature type="region of interest" description="Disordered" evidence="1">
    <location>
        <begin position="70"/>
        <end position="95"/>
    </location>
</feature>
<protein>
    <submittedName>
        <fullName evidence="2">Uncharacterized protein</fullName>
    </submittedName>
</protein>
<name>A0A484L5X6_9ASTE</name>
<organism evidence="2 3">
    <name type="scientific">Cuscuta campestris</name>
    <dbReference type="NCBI Taxonomy" id="132261"/>
    <lineage>
        <taxon>Eukaryota</taxon>
        <taxon>Viridiplantae</taxon>
        <taxon>Streptophyta</taxon>
        <taxon>Embryophyta</taxon>
        <taxon>Tracheophyta</taxon>
        <taxon>Spermatophyta</taxon>
        <taxon>Magnoliopsida</taxon>
        <taxon>eudicotyledons</taxon>
        <taxon>Gunneridae</taxon>
        <taxon>Pentapetalae</taxon>
        <taxon>asterids</taxon>
        <taxon>lamiids</taxon>
        <taxon>Solanales</taxon>
        <taxon>Convolvulaceae</taxon>
        <taxon>Cuscuteae</taxon>
        <taxon>Cuscuta</taxon>
        <taxon>Cuscuta subgen. Grammica</taxon>
        <taxon>Cuscuta sect. Cleistogrammica</taxon>
    </lineage>
</organism>
<reference evidence="2 3" key="1">
    <citation type="submission" date="2018-04" db="EMBL/GenBank/DDBJ databases">
        <authorList>
            <person name="Vogel A."/>
        </authorList>
    </citation>
    <scope>NUCLEOTIDE SEQUENCE [LARGE SCALE GENOMIC DNA]</scope>
</reference>
<dbReference type="AlphaFoldDB" id="A0A484L5X6"/>
<gene>
    <name evidence="2" type="ORF">CCAM_LOCUS13515</name>
</gene>
<evidence type="ECO:0000313" key="3">
    <source>
        <dbReference type="Proteomes" id="UP000595140"/>
    </source>
</evidence>
<proteinExistence type="predicted"/>
<sequence>MSDQGILGVWRCHKGQSNPKVAKSKEARYSLIQVRGNRNVKCLKGSSAAVYASKTPITGRPRRPPFFPSMEWEWSPPASAKTHRPSPTKEGRGTAHFSVNRNQHHLGEDGDPEAARATSGRLGVFWGSERQAGRGGVSAHLESSPRPYIAGNGGGMEHPSQSARQASGWRRGPRTGVELGQGAAGRREAKVGERESFRELGQPVVEDLLGMEESAIEGLGSLLDHPLGPRFS</sequence>
<dbReference type="EMBL" id="OOIL02001074">
    <property type="protein sequence ID" value="VFQ71739.1"/>
    <property type="molecule type" value="Genomic_DNA"/>
</dbReference>
<evidence type="ECO:0000256" key="1">
    <source>
        <dbReference type="SAM" id="MobiDB-lite"/>
    </source>
</evidence>
<feature type="region of interest" description="Disordered" evidence="1">
    <location>
        <begin position="133"/>
        <end position="195"/>
    </location>
</feature>
<keyword evidence="3" id="KW-1185">Reference proteome</keyword>
<dbReference type="Proteomes" id="UP000595140">
    <property type="component" value="Unassembled WGS sequence"/>
</dbReference>
<feature type="non-terminal residue" evidence="2">
    <location>
        <position position="232"/>
    </location>
</feature>
<feature type="compositionally biased region" description="Basic and acidic residues" evidence="1">
    <location>
        <begin position="185"/>
        <end position="195"/>
    </location>
</feature>
<accession>A0A484L5X6</accession>